<feature type="transmembrane region" description="Helical" evidence="10">
    <location>
        <begin position="143"/>
        <end position="161"/>
    </location>
</feature>
<comment type="domain">
    <text evidence="10">The DHHC domain is required for palmitoyltransferase activity.</text>
</comment>
<reference evidence="13" key="1">
    <citation type="submission" date="2013-03" db="EMBL/GenBank/DDBJ databases">
        <title>The Genome Sequence of Anopheles epiroticus epiroticus2.</title>
        <authorList>
            <consortium name="The Broad Institute Genomics Platform"/>
            <person name="Neafsey D.E."/>
            <person name="Howell P."/>
            <person name="Walker B."/>
            <person name="Young S.K."/>
            <person name="Zeng Q."/>
            <person name="Gargeya S."/>
            <person name="Fitzgerald M."/>
            <person name="Haas B."/>
            <person name="Abouelleil A."/>
            <person name="Allen A.W."/>
            <person name="Alvarado L."/>
            <person name="Arachchi H.M."/>
            <person name="Berlin A.M."/>
            <person name="Chapman S.B."/>
            <person name="Gainer-Dewar J."/>
            <person name="Goldberg J."/>
            <person name="Griggs A."/>
            <person name="Gujja S."/>
            <person name="Hansen M."/>
            <person name="Howarth C."/>
            <person name="Imamovic A."/>
            <person name="Ireland A."/>
            <person name="Larimer J."/>
            <person name="McCowan C."/>
            <person name="Murphy C."/>
            <person name="Pearson M."/>
            <person name="Poon T.W."/>
            <person name="Priest M."/>
            <person name="Roberts A."/>
            <person name="Saif S."/>
            <person name="Shea T."/>
            <person name="Sisk P."/>
            <person name="Sykes S."/>
            <person name="Wortman J."/>
            <person name="Nusbaum C."/>
            <person name="Birren B."/>
        </authorList>
    </citation>
    <scope>NUCLEOTIDE SEQUENCE [LARGE SCALE GENOMIC DNA]</scope>
    <source>
        <strain evidence="13">Epiroticus2</strain>
    </source>
</reference>
<dbReference type="Pfam" id="PF01529">
    <property type="entry name" value="DHHC"/>
    <property type="match status" value="1"/>
</dbReference>
<evidence type="ECO:0000313" key="12">
    <source>
        <dbReference type="EnsemblMetazoa" id="AEPI004691-PA"/>
    </source>
</evidence>
<dbReference type="PANTHER" id="PTHR22883:SF475">
    <property type="entry name" value="PALMITOYLTRANSFERASE ZDHHC23"/>
    <property type="match status" value="1"/>
</dbReference>
<reference evidence="12" key="2">
    <citation type="submission" date="2020-05" db="UniProtKB">
        <authorList>
            <consortium name="EnsemblMetazoa"/>
        </authorList>
    </citation>
    <scope>IDENTIFICATION</scope>
    <source>
        <strain evidence="12">Epiroticus2</strain>
    </source>
</reference>
<evidence type="ECO:0000313" key="13">
    <source>
        <dbReference type="Proteomes" id="UP000075885"/>
    </source>
</evidence>
<proteinExistence type="inferred from homology"/>
<evidence type="ECO:0000256" key="9">
    <source>
        <dbReference type="ARBA" id="ARBA00023315"/>
    </source>
</evidence>
<evidence type="ECO:0000256" key="1">
    <source>
        <dbReference type="ARBA" id="ARBA00004166"/>
    </source>
</evidence>
<organism evidence="12 13">
    <name type="scientific">Anopheles epiroticus</name>
    <dbReference type="NCBI Taxonomy" id="199890"/>
    <lineage>
        <taxon>Eukaryota</taxon>
        <taxon>Metazoa</taxon>
        <taxon>Ecdysozoa</taxon>
        <taxon>Arthropoda</taxon>
        <taxon>Hexapoda</taxon>
        <taxon>Insecta</taxon>
        <taxon>Pterygota</taxon>
        <taxon>Neoptera</taxon>
        <taxon>Endopterygota</taxon>
        <taxon>Diptera</taxon>
        <taxon>Nematocera</taxon>
        <taxon>Culicoidea</taxon>
        <taxon>Culicidae</taxon>
        <taxon>Anophelinae</taxon>
        <taxon>Anopheles</taxon>
    </lineage>
</organism>
<evidence type="ECO:0000259" key="11">
    <source>
        <dbReference type="Pfam" id="PF01529"/>
    </source>
</evidence>
<dbReference type="GO" id="GO:0005783">
    <property type="term" value="C:endoplasmic reticulum"/>
    <property type="evidence" value="ECO:0007669"/>
    <property type="project" value="TreeGrafter"/>
</dbReference>
<dbReference type="EC" id="2.3.1.225" evidence="10"/>
<keyword evidence="8" id="KW-0449">Lipoprotein</keyword>
<keyword evidence="7" id="KW-0564">Palmitate</keyword>
<evidence type="ECO:0000256" key="6">
    <source>
        <dbReference type="ARBA" id="ARBA00023136"/>
    </source>
</evidence>
<comment type="catalytic activity">
    <reaction evidence="10">
        <text>L-cysteinyl-[protein] + hexadecanoyl-CoA = S-hexadecanoyl-L-cysteinyl-[protein] + CoA</text>
        <dbReference type="Rhea" id="RHEA:36683"/>
        <dbReference type="Rhea" id="RHEA-COMP:10131"/>
        <dbReference type="Rhea" id="RHEA-COMP:11032"/>
        <dbReference type="ChEBI" id="CHEBI:29950"/>
        <dbReference type="ChEBI" id="CHEBI:57287"/>
        <dbReference type="ChEBI" id="CHEBI:57379"/>
        <dbReference type="ChEBI" id="CHEBI:74151"/>
        <dbReference type="EC" id="2.3.1.225"/>
    </reaction>
</comment>
<protein>
    <recommendedName>
        <fullName evidence="10">Palmitoyltransferase</fullName>
        <ecNumber evidence="10">2.3.1.225</ecNumber>
    </recommendedName>
</protein>
<feature type="domain" description="Palmitoyltransferase DHHC" evidence="11">
    <location>
        <begin position="240"/>
        <end position="366"/>
    </location>
</feature>
<dbReference type="PANTHER" id="PTHR22883">
    <property type="entry name" value="ZINC FINGER DHHC DOMAIN CONTAINING PROTEIN"/>
    <property type="match status" value="1"/>
</dbReference>
<evidence type="ECO:0000256" key="3">
    <source>
        <dbReference type="ARBA" id="ARBA00022692"/>
    </source>
</evidence>
<keyword evidence="9 10" id="KW-0012">Acyltransferase</keyword>
<feature type="transmembrane region" description="Helical" evidence="10">
    <location>
        <begin position="96"/>
        <end position="123"/>
    </location>
</feature>
<evidence type="ECO:0000256" key="5">
    <source>
        <dbReference type="ARBA" id="ARBA00023034"/>
    </source>
</evidence>
<keyword evidence="13" id="KW-1185">Reference proteome</keyword>
<dbReference type="InterPro" id="IPR039859">
    <property type="entry name" value="PFA4/ZDH16/20/ERF2-like"/>
</dbReference>
<dbReference type="GO" id="GO:0019706">
    <property type="term" value="F:protein-cysteine S-palmitoyltransferase activity"/>
    <property type="evidence" value="ECO:0007669"/>
    <property type="project" value="UniProtKB-EC"/>
</dbReference>
<keyword evidence="4 10" id="KW-1133">Transmembrane helix</keyword>
<dbReference type="GO" id="GO:0006612">
    <property type="term" value="P:protein targeting to membrane"/>
    <property type="evidence" value="ECO:0007669"/>
    <property type="project" value="TreeGrafter"/>
</dbReference>
<feature type="transmembrane region" description="Helical" evidence="10">
    <location>
        <begin position="345"/>
        <end position="372"/>
    </location>
</feature>
<dbReference type="InterPro" id="IPR001594">
    <property type="entry name" value="Palmitoyltrfase_DHHC"/>
</dbReference>
<dbReference type="VEuPathDB" id="VectorBase:AEPI004691"/>
<evidence type="ECO:0000256" key="4">
    <source>
        <dbReference type="ARBA" id="ARBA00022989"/>
    </source>
</evidence>
<evidence type="ECO:0000256" key="8">
    <source>
        <dbReference type="ARBA" id="ARBA00023288"/>
    </source>
</evidence>
<dbReference type="EnsemblMetazoa" id="AEPI004691-RA">
    <property type="protein sequence ID" value="AEPI004691-PA"/>
    <property type="gene ID" value="AEPI004691"/>
</dbReference>
<accession>A0A182PCN6</accession>
<dbReference type="STRING" id="199890.A0A182PCN6"/>
<dbReference type="PROSITE" id="PS50216">
    <property type="entry name" value="DHHC"/>
    <property type="match status" value="1"/>
</dbReference>
<evidence type="ECO:0000256" key="2">
    <source>
        <dbReference type="ARBA" id="ARBA00022679"/>
    </source>
</evidence>
<feature type="transmembrane region" description="Helical" evidence="10">
    <location>
        <begin position="173"/>
        <end position="190"/>
    </location>
</feature>
<comment type="subcellular location">
    <subcellularLocation>
        <location evidence="1">Golgi apparatus</location>
        <location evidence="1">trans-Golgi network membrane</location>
        <topology evidence="1">Multi-pass membrane protein</topology>
    </subcellularLocation>
</comment>
<keyword evidence="6 10" id="KW-0472">Membrane</keyword>
<evidence type="ECO:0000256" key="7">
    <source>
        <dbReference type="ARBA" id="ARBA00023139"/>
    </source>
</evidence>
<sequence>MRSYYSEADFYDYDPRTDIDPLCCCEFFDRNNERTHLLVTCCSCCCYCFNGAPRPETRPTSSKLTGSKLGAMLLTFQDRLRIPWRGGAKQITLDNVLTLVILIGTLLLTAVHSYLCLVIMLLIPPVLLYLKRLFDVIHPKTKFFTIWFFGSCVYLVALFELTVPLLEILPQENVGFVVLMTLAFLCLLKAKQRAAMNHISALPDLNGTECGKGSKEQIVLFSDRNDSDDGGATDSDSSGRLACQLCRKYVPPRAYHCKVCGSCVLRQDHHNVWLNCCIGKSNHRLYLAGCIFTLLALLVFANLALTAVCHPTPIFTLYGIIVMMPDDCTDIFFQYDIALCFTGSVYALIMATFIAIAIMKQFCFISFGFSFSEWRRGEHVKRRNCLWNWKAFCLGQ</sequence>
<evidence type="ECO:0000256" key="10">
    <source>
        <dbReference type="RuleBase" id="RU079119"/>
    </source>
</evidence>
<dbReference type="Proteomes" id="UP000075885">
    <property type="component" value="Unassembled WGS sequence"/>
</dbReference>
<keyword evidence="5" id="KW-0333">Golgi apparatus</keyword>
<comment type="similarity">
    <text evidence="10">Belongs to the DHHC palmitoyltransferase family.</text>
</comment>
<feature type="transmembrane region" description="Helical" evidence="10">
    <location>
        <begin position="285"/>
        <end position="308"/>
    </location>
</feature>
<keyword evidence="3 10" id="KW-0812">Transmembrane</keyword>
<keyword evidence="2 10" id="KW-0808">Transferase</keyword>
<name>A0A182PCN6_9DIPT</name>
<dbReference type="AlphaFoldDB" id="A0A182PCN6"/>
<dbReference type="GO" id="GO:0005794">
    <property type="term" value="C:Golgi apparatus"/>
    <property type="evidence" value="ECO:0007669"/>
    <property type="project" value="UniProtKB-SubCell"/>
</dbReference>